<evidence type="ECO:0000313" key="2">
    <source>
        <dbReference type="Proteomes" id="UP000234474"/>
    </source>
</evidence>
<comment type="caution">
    <text evidence="1">The sequence shown here is derived from an EMBL/GenBank/DDBJ whole genome shotgun (WGS) entry which is preliminary data.</text>
</comment>
<dbReference type="STRING" id="1392255.A0A2I1BWY4"/>
<organism evidence="1 2">
    <name type="scientific">Aspergillus novofumigatus (strain IBT 16806)</name>
    <dbReference type="NCBI Taxonomy" id="1392255"/>
    <lineage>
        <taxon>Eukaryota</taxon>
        <taxon>Fungi</taxon>
        <taxon>Dikarya</taxon>
        <taxon>Ascomycota</taxon>
        <taxon>Pezizomycotina</taxon>
        <taxon>Eurotiomycetes</taxon>
        <taxon>Eurotiomycetidae</taxon>
        <taxon>Eurotiales</taxon>
        <taxon>Aspergillaceae</taxon>
        <taxon>Aspergillus</taxon>
        <taxon>Aspergillus subgen. Fumigati</taxon>
    </lineage>
</organism>
<proteinExistence type="predicted"/>
<gene>
    <name evidence="1" type="ORF">P174DRAFT_425050</name>
</gene>
<dbReference type="VEuPathDB" id="FungiDB:P174DRAFT_425050"/>
<keyword evidence="2" id="KW-1185">Reference proteome</keyword>
<protein>
    <submittedName>
        <fullName evidence="1">Uncharacterized protein</fullName>
    </submittedName>
</protein>
<dbReference type="AlphaFoldDB" id="A0A2I1BWY4"/>
<dbReference type="Proteomes" id="UP000234474">
    <property type="component" value="Unassembled WGS sequence"/>
</dbReference>
<reference evidence="2" key="1">
    <citation type="journal article" date="2018" name="Proc. Natl. Acad. Sci. U.S.A.">
        <title>Linking secondary metabolites to gene clusters through genome sequencing of six diverse Aspergillus species.</title>
        <authorList>
            <person name="Kaerboelling I."/>
            <person name="Vesth T.C."/>
            <person name="Frisvad J.C."/>
            <person name="Nybo J.L."/>
            <person name="Theobald S."/>
            <person name="Kuo A."/>
            <person name="Bowyer P."/>
            <person name="Matsuda Y."/>
            <person name="Mondo S."/>
            <person name="Lyhne E.K."/>
            <person name="Kogle M.E."/>
            <person name="Clum A."/>
            <person name="Lipzen A."/>
            <person name="Salamov A."/>
            <person name="Ngan C.Y."/>
            <person name="Daum C."/>
            <person name="Chiniquy J."/>
            <person name="Barry K."/>
            <person name="LaButti K."/>
            <person name="Haridas S."/>
            <person name="Simmons B.A."/>
            <person name="Magnuson J.K."/>
            <person name="Mortensen U.H."/>
            <person name="Larsen T.O."/>
            <person name="Grigoriev I.V."/>
            <person name="Baker S.E."/>
            <person name="Andersen M.R."/>
        </authorList>
    </citation>
    <scope>NUCLEOTIDE SEQUENCE [LARGE SCALE GENOMIC DNA]</scope>
    <source>
        <strain evidence="2">IBT 16806</strain>
    </source>
</reference>
<name>A0A2I1BWY4_ASPN1</name>
<dbReference type="OrthoDB" id="4364812at2759"/>
<accession>A0A2I1BWY4</accession>
<dbReference type="RefSeq" id="XP_024678480.1">
    <property type="nucleotide sequence ID" value="XM_024825250.1"/>
</dbReference>
<dbReference type="EMBL" id="MSZS01000009">
    <property type="protein sequence ID" value="PKX89885.1"/>
    <property type="molecule type" value="Genomic_DNA"/>
</dbReference>
<sequence>MDQMQGMEDPFISAADMFLLERWQEDSPVSPEVQREKIFAEFLTLGVNGASLTKIILRQRGPPLVEFDAEERWLLNRVRRPATERFREGVPWLRTCYEPSREAAFSSIVSRLKRQLGRKVNILDNPAIYGFGADW</sequence>
<evidence type="ECO:0000313" key="1">
    <source>
        <dbReference type="EMBL" id="PKX89885.1"/>
    </source>
</evidence>
<dbReference type="GeneID" id="36532575"/>